<name>A0ABS2K2N7_9GAMM</name>
<feature type="transmembrane region" description="Helical" evidence="4">
    <location>
        <begin position="206"/>
        <end position="227"/>
    </location>
</feature>
<feature type="transmembrane region" description="Helical" evidence="4">
    <location>
        <begin position="337"/>
        <end position="356"/>
    </location>
</feature>
<evidence type="ECO:0000259" key="5">
    <source>
        <dbReference type="PROSITE" id="PS50850"/>
    </source>
</evidence>
<feature type="transmembrane region" description="Helical" evidence="4">
    <location>
        <begin position="133"/>
        <end position="155"/>
    </location>
</feature>
<evidence type="ECO:0000256" key="4">
    <source>
        <dbReference type="SAM" id="Phobius"/>
    </source>
</evidence>
<dbReference type="InterPro" id="IPR036259">
    <property type="entry name" value="MFS_trans_sf"/>
</dbReference>
<feature type="transmembrane region" description="Helical" evidence="4">
    <location>
        <begin position="280"/>
        <end position="298"/>
    </location>
</feature>
<feature type="transmembrane region" description="Helical" evidence="4">
    <location>
        <begin position="362"/>
        <end position="381"/>
    </location>
</feature>
<accession>A0ABS2K2N7</accession>
<dbReference type="InterPro" id="IPR011701">
    <property type="entry name" value="MFS"/>
</dbReference>
<dbReference type="InterPro" id="IPR020846">
    <property type="entry name" value="MFS_dom"/>
</dbReference>
<feature type="transmembrane region" description="Helical" evidence="4">
    <location>
        <begin position="304"/>
        <end position="325"/>
    </location>
</feature>
<feature type="domain" description="Major facilitator superfamily (MFS) profile" evidence="5">
    <location>
        <begin position="206"/>
        <end position="390"/>
    </location>
</feature>
<dbReference type="PANTHER" id="PTHR23534">
    <property type="entry name" value="MFS PERMEASE"/>
    <property type="match status" value="1"/>
</dbReference>
<feature type="transmembrane region" description="Helical" evidence="4">
    <location>
        <begin position="48"/>
        <end position="65"/>
    </location>
</feature>
<evidence type="ECO:0000256" key="1">
    <source>
        <dbReference type="ARBA" id="ARBA00022692"/>
    </source>
</evidence>
<evidence type="ECO:0000256" key="2">
    <source>
        <dbReference type="ARBA" id="ARBA00022989"/>
    </source>
</evidence>
<dbReference type="PROSITE" id="PS50850">
    <property type="entry name" value="MFS"/>
    <property type="match status" value="1"/>
</dbReference>
<keyword evidence="3 4" id="KW-0472">Membrane</keyword>
<feature type="transmembrane region" description="Helical" evidence="4">
    <location>
        <begin position="247"/>
        <end position="268"/>
    </location>
</feature>
<evidence type="ECO:0000313" key="6">
    <source>
        <dbReference type="EMBL" id="MBM7125492.1"/>
    </source>
</evidence>
<feature type="transmembrane region" description="Helical" evidence="4">
    <location>
        <begin position="72"/>
        <end position="91"/>
    </location>
</feature>
<feature type="transmembrane region" description="Helical" evidence="4">
    <location>
        <begin position="97"/>
        <end position="121"/>
    </location>
</feature>
<evidence type="ECO:0000313" key="7">
    <source>
        <dbReference type="Proteomes" id="UP001430149"/>
    </source>
</evidence>
<dbReference type="SUPFAM" id="SSF103473">
    <property type="entry name" value="MFS general substrate transporter"/>
    <property type="match status" value="1"/>
</dbReference>
<dbReference type="Proteomes" id="UP001430149">
    <property type="component" value="Unassembled WGS sequence"/>
</dbReference>
<keyword evidence="1 4" id="KW-0812">Transmembrane</keyword>
<dbReference type="Gene3D" id="1.20.1250.20">
    <property type="entry name" value="MFS general substrate transporter like domains"/>
    <property type="match status" value="1"/>
</dbReference>
<reference evidence="6" key="1">
    <citation type="submission" date="2020-10" db="EMBL/GenBank/DDBJ databases">
        <title>Phylogeny of dyella-like bacteria.</title>
        <authorList>
            <person name="Fu J."/>
        </authorList>
    </citation>
    <scope>NUCLEOTIDE SEQUENCE</scope>
    <source>
        <strain evidence="6">DHOC52</strain>
    </source>
</reference>
<keyword evidence="7" id="KW-1185">Reference proteome</keyword>
<protein>
    <submittedName>
        <fullName evidence="6">MFS transporter</fullName>
    </submittedName>
</protein>
<feature type="transmembrane region" description="Helical" evidence="4">
    <location>
        <begin position="161"/>
        <end position="185"/>
    </location>
</feature>
<keyword evidence="2 4" id="KW-1133">Transmembrane helix</keyword>
<evidence type="ECO:0000256" key="3">
    <source>
        <dbReference type="ARBA" id="ARBA00023136"/>
    </source>
</evidence>
<sequence length="390" mass="40917">MTRLPSSTYVLSVCQAMNLTAAVVSVSVAALAGERIAPSPGWATLPYGVQFAIVAILTYPGALFMRQFGRKAGFLLGATMLIAAGCVGFVSVEHASFVGLVTSHSLLGAYVAFANFYRFAAVDNLSMELRPRGVSLVVAGGVLAALIGPWLSIGLGSAEGYAPFALCYASFVGIGMVTMALITVWRPIPAIPVKAASDLMVVRQQMTAPIAIAIFASASAYMIMNLLMVQASLVMDSMHMSFDASTLAIQGHVLAMFLPSFVTGLIVVRLGFRFTLCGGFILLMAATLLALIGIGSFGNMLSGLILLGVGWNLSYIGGGALLAKYLTDQNRHRMQGINDSVIAICATVGAFSPALLQTLIGWKNTNIACFLICAIGLILAWRGTRRAALG</sequence>
<dbReference type="Pfam" id="PF07690">
    <property type="entry name" value="MFS_1"/>
    <property type="match status" value="1"/>
</dbReference>
<dbReference type="PANTHER" id="PTHR23534:SF1">
    <property type="entry name" value="MAJOR FACILITATOR SUPERFAMILY PROTEIN"/>
    <property type="match status" value="1"/>
</dbReference>
<organism evidence="6 7">
    <name type="scientific">Dyella flava</name>
    <dbReference type="NCBI Taxonomy" id="1920170"/>
    <lineage>
        <taxon>Bacteria</taxon>
        <taxon>Pseudomonadati</taxon>
        <taxon>Pseudomonadota</taxon>
        <taxon>Gammaproteobacteria</taxon>
        <taxon>Lysobacterales</taxon>
        <taxon>Rhodanobacteraceae</taxon>
        <taxon>Dyella</taxon>
    </lineage>
</organism>
<gene>
    <name evidence="6" type="ORF">ISP19_08875</name>
</gene>
<comment type="caution">
    <text evidence="6">The sequence shown here is derived from an EMBL/GenBank/DDBJ whole genome shotgun (WGS) entry which is preliminary data.</text>
</comment>
<dbReference type="EMBL" id="JADIKE010000034">
    <property type="protein sequence ID" value="MBM7125492.1"/>
    <property type="molecule type" value="Genomic_DNA"/>
</dbReference>
<proteinExistence type="predicted"/>